<feature type="transmembrane region" description="Helical" evidence="2">
    <location>
        <begin position="121"/>
        <end position="143"/>
    </location>
</feature>
<keyword evidence="2" id="KW-0812">Transmembrane</keyword>
<sequence>MSQSTVFSVSHRKSAYFWNDVGWLCYWLIFNIYCFVWREYAAPEVYSLADSNLWFLKEWLIWLALSHALIYFLRRSSPNNVPHKMPLGITLVLGATVCLLLAVSIRAWLNTGEYANDWRTIAVIMLPKYASAYCIVVVCWLFFEGPTRSAAVDKDDTLQDTAVYIDVEKRGLRIDLPSADIFSLKAAGNYVEIATESEIYLKRITLAQLLQKLPGKAFMRVHRSYAINTEKLQSLVNAENGAAVATLTNQHVVPVSKRYKPALKQVQAAV</sequence>
<dbReference type="PANTHER" id="PTHR37299:SF1">
    <property type="entry name" value="STAGE 0 SPORULATION PROTEIN A HOMOLOG"/>
    <property type="match status" value="1"/>
</dbReference>
<feature type="transmembrane region" description="Helical" evidence="2">
    <location>
        <begin position="53"/>
        <end position="73"/>
    </location>
</feature>
<keyword evidence="4" id="KW-0238">DNA-binding</keyword>
<dbReference type="InterPro" id="IPR046947">
    <property type="entry name" value="LytR-like"/>
</dbReference>
<organism evidence="4 5">
    <name type="scientific">Gilvimarinus gilvus</name>
    <dbReference type="NCBI Taxonomy" id="3058038"/>
    <lineage>
        <taxon>Bacteria</taxon>
        <taxon>Pseudomonadati</taxon>
        <taxon>Pseudomonadota</taxon>
        <taxon>Gammaproteobacteria</taxon>
        <taxon>Cellvibrionales</taxon>
        <taxon>Cellvibrionaceae</taxon>
        <taxon>Gilvimarinus</taxon>
    </lineage>
</organism>
<keyword evidence="1" id="KW-0902">Two-component regulatory system</keyword>
<gene>
    <name evidence="4" type="ORF">SCD92_18420</name>
</gene>
<feature type="domain" description="HTH LytTR-type" evidence="3">
    <location>
        <begin position="165"/>
        <end position="269"/>
    </location>
</feature>
<dbReference type="Pfam" id="PF04397">
    <property type="entry name" value="LytTR"/>
    <property type="match status" value="1"/>
</dbReference>
<evidence type="ECO:0000259" key="3">
    <source>
        <dbReference type="PROSITE" id="PS50930"/>
    </source>
</evidence>
<keyword evidence="2" id="KW-0472">Membrane</keyword>
<evidence type="ECO:0000256" key="2">
    <source>
        <dbReference type="SAM" id="Phobius"/>
    </source>
</evidence>
<dbReference type="Gene3D" id="2.40.50.1020">
    <property type="entry name" value="LytTr DNA-binding domain"/>
    <property type="match status" value="1"/>
</dbReference>
<keyword evidence="5" id="KW-1185">Reference proteome</keyword>
<proteinExistence type="predicted"/>
<comment type="caution">
    <text evidence="4">The sequence shown here is derived from an EMBL/GenBank/DDBJ whole genome shotgun (WGS) entry which is preliminary data.</text>
</comment>
<keyword evidence="2" id="KW-1133">Transmembrane helix</keyword>
<dbReference type="SMART" id="SM00850">
    <property type="entry name" value="LytTR"/>
    <property type="match status" value="1"/>
</dbReference>
<accession>A0ABU4S4C2</accession>
<dbReference type="PANTHER" id="PTHR37299">
    <property type="entry name" value="TRANSCRIPTIONAL REGULATOR-RELATED"/>
    <property type="match status" value="1"/>
</dbReference>
<dbReference type="GO" id="GO:0003677">
    <property type="term" value="F:DNA binding"/>
    <property type="evidence" value="ECO:0007669"/>
    <property type="project" value="UniProtKB-KW"/>
</dbReference>
<reference evidence="4 5" key="1">
    <citation type="submission" date="2023-11" db="EMBL/GenBank/DDBJ databases">
        <title>Gilvimarinus fulvus sp. nov., isolated from the surface of Kelp.</title>
        <authorList>
            <person name="Sun Y.Y."/>
            <person name="Gong Y."/>
            <person name="Du Z.J."/>
        </authorList>
    </citation>
    <scope>NUCLEOTIDE SEQUENCE [LARGE SCALE GENOMIC DNA]</scope>
    <source>
        <strain evidence="4 5">SDUM040013</strain>
    </source>
</reference>
<feature type="transmembrane region" description="Helical" evidence="2">
    <location>
        <begin position="21"/>
        <end position="41"/>
    </location>
</feature>
<protein>
    <submittedName>
        <fullName evidence="4">LytTR family DNA-binding domain-containing protein</fullName>
    </submittedName>
</protein>
<name>A0ABU4S4C2_9GAMM</name>
<dbReference type="InterPro" id="IPR007492">
    <property type="entry name" value="LytTR_DNA-bd_dom"/>
</dbReference>
<evidence type="ECO:0000256" key="1">
    <source>
        <dbReference type="ARBA" id="ARBA00023012"/>
    </source>
</evidence>
<dbReference type="Proteomes" id="UP001273505">
    <property type="component" value="Unassembled WGS sequence"/>
</dbReference>
<feature type="transmembrane region" description="Helical" evidence="2">
    <location>
        <begin position="85"/>
        <end position="109"/>
    </location>
</feature>
<dbReference type="RefSeq" id="WP_302723675.1">
    <property type="nucleotide sequence ID" value="NZ_JAULRU010000675.1"/>
</dbReference>
<dbReference type="PROSITE" id="PS50930">
    <property type="entry name" value="HTH_LYTTR"/>
    <property type="match status" value="1"/>
</dbReference>
<evidence type="ECO:0000313" key="4">
    <source>
        <dbReference type="EMBL" id="MDX6851357.1"/>
    </source>
</evidence>
<dbReference type="EMBL" id="JAXAFO010000051">
    <property type="protein sequence ID" value="MDX6851357.1"/>
    <property type="molecule type" value="Genomic_DNA"/>
</dbReference>
<evidence type="ECO:0000313" key="5">
    <source>
        <dbReference type="Proteomes" id="UP001273505"/>
    </source>
</evidence>